<dbReference type="Pfam" id="PF01467">
    <property type="entry name" value="CTP_transf_like"/>
    <property type="match status" value="1"/>
</dbReference>
<evidence type="ECO:0000259" key="1">
    <source>
        <dbReference type="Pfam" id="PF01467"/>
    </source>
</evidence>
<protein>
    <submittedName>
        <fullName evidence="2">Nicotinate-nucleotide adenylyltransferase</fullName>
        <ecNumber evidence="2">2.7.7.18</ecNumber>
    </submittedName>
</protein>
<sequence length="206" mass="23074">MNKAGRPGTNPTLESVRASRLPAIWSMPDLSLRSILEPKPVGLLAGAFNPLHAGHLQLAQAAALFLNGDVFFELSIVNVDKPPLDLPTIESRRRQFPNPVLLTAAPRFYEKAAIANNTTFIIGVDTLERIIHHRYYDRESALNSALVSIRNHGCRFLVAGRKLSQKYETLSDISIPEQFADLFEALPESRFRSELSSTLIRQQREE</sequence>
<reference evidence="2 3" key="1">
    <citation type="submission" date="2018-06" db="EMBL/GenBank/DDBJ databases">
        <title>Draft Genome Sequence of a Novel Marine Bacterium Related to the Verrucomicrobia.</title>
        <authorList>
            <person name="Vosseberg J."/>
            <person name="Martijn J."/>
            <person name="Ettema T.J.G."/>
        </authorList>
    </citation>
    <scope>NUCLEOTIDE SEQUENCE [LARGE SCALE GENOMIC DNA]</scope>
    <source>
        <strain evidence="2">TARA_B100001123</strain>
    </source>
</reference>
<dbReference type="AlphaFoldDB" id="A0A2Z4AHH1"/>
<evidence type="ECO:0000313" key="3">
    <source>
        <dbReference type="Proteomes" id="UP000247465"/>
    </source>
</evidence>
<keyword evidence="2" id="KW-0808">Transferase</keyword>
<dbReference type="InterPro" id="IPR014729">
    <property type="entry name" value="Rossmann-like_a/b/a_fold"/>
</dbReference>
<dbReference type="GO" id="GO:0004515">
    <property type="term" value="F:nicotinate-nucleotide adenylyltransferase activity"/>
    <property type="evidence" value="ECO:0007669"/>
    <property type="project" value="UniProtKB-EC"/>
</dbReference>
<dbReference type="Proteomes" id="UP000247465">
    <property type="component" value="Chromosome"/>
</dbReference>
<feature type="domain" description="Cytidyltransferase-like" evidence="1">
    <location>
        <begin position="44"/>
        <end position="202"/>
    </location>
</feature>
<accession>A0A2Z4AHH1</accession>
<dbReference type="PANTHER" id="PTHR31285">
    <property type="entry name" value="NICOTINAMIDE MONONUCLEOTIDE ADENYLYLTRANSFERASE"/>
    <property type="match status" value="1"/>
</dbReference>
<dbReference type="EC" id="2.7.7.18" evidence="2"/>
<dbReference type="SUPFAM" id="SSF52374">
    <property type="entry name" value="Nucleotidylyl transferase"/>
    <property type="match status" value="1"/>
</dbReference>
<dbReference type="KEGG" id="mtar:DF168_01855"/>
<gene>
    <name evidence="2" type="primary">nadD_2</name>
    <name evidence="2" type="ORF">DF168_01855</name>
</gene>
<dbReference type="Gene3D" id="3.40.50.620">
    <property type="entry name" value="HUPs"/>
    <property type="match status" value="1"/>
</dbReference>
<dbReference type="EMBL" id="CP029803">
    <property type="protein sequence ID" value="AWT60638.1"/>
    <property type="molecule type" value="Genomic_DNA"/>
</dbReference>
<name>A0A2Z4AHH1_9BACT</name>
<dbReference type="InterPro" id="IPR004821">
    <property type="entry name" value="Cyt_trans-like"/>
</dbReference>
<keyword evidence="2" id="KW-0548">Nucleotidyltransferase</keyword>
<dbReference type="GO" id="GO:0005737">
    <property type="term" value="C:cytoplasm"/>
    <property type="evidence" value="ECO:0007669"/>
    <property type="project" value="TreeGrafter"/>
</dbReference>
<evidence type="ECO:0000313" key="2">
    <source>
        <dbReference type="EMBL" id="AWT60638.1"/>
    </source>
</evidence>
<dbReference type="GO" id="GO:0000309">
    <property type="term" value="F:nicotinamide-nucleotide adenylyltransferase activity"/>
    <property type="evidence" value="ECO:0007669"/>
    <property type="project" value="TreeGrafter"/>
</dbReference>
<dbReference type="GO" id="GO:0016887">
    <property type="term" value="F:ATP hydrolysis activity"/>
    <property type="evidence" value="ECO:0007669"/>
    <property type="project" value="TreeGrafter"/>
</dbReference>
<organism evidence="2 3">
    <name type="scientific">Candidatus Moanibacter tarae</name>
    <dbReference type="NCBI Taxonomy" id="2200854"/>
    <lineage>
        <taxon>Bacteria</taxon>
        <taxon>Pseudomonadati</taxon>
        <taxon>Verrucomicrobiota</taxon>
        <taxon>Opitutia</taxon>
        <taxon>Puniceicoccales</taxon>
        <taxon>Puniceicoccales incertae sedis</taxon>
        <taxon>Candidatus Moanibacter</taxon>
    </lineage>
</organism>
<proteinExistence type="predicted"/>
<dbReference type="PANTHER" id="PTHR31285:SF0">
    <property type="entry name" value="NICOTINAMIDE MONONUCLEOTIDE ADENYLYLTRANSFERASE"/>
    <property type="match status" value="1"/>
</dbReference>